<reference evidence="1" key="1">
    <citation type="journal article" date="2015" name="Nature">
        <title>Complex archaea that bridge the gap between prokaryotes and eukaryotes.</title>
        <authorList>
            <person name="Spang A."/>
            <person name="Saw J.H."/>
            <person name="Jorgensen S.L."/>
            <person name="Zaremba-Niedzwiedzka K."/>
            <person name="Martijn J."/>
            <person name="Lind A.E."/>
            <person name="van Eijk R."/>
            <person name="Schleper C."/>
            <person name="Guy L."/>
            <person name="Ettema T.J."/>
        </authorList>
    </citation>
    <scope>NUCLEOTIDE SEQUENCE</scope>
</reference>
<sequence length="86" mass="9466">AFLTRAENVPGLVVTKFDRPTCIGSFPVRLGRLTKGPKEARSPNRHWLSHLGVYHGSIDMSILCMTTPGLVRGQEVTSISFPRGVF</sequence>
<gene>
    <name evidence="1" type="ORF">LCGC14_1313100</name>
</gene>
<accession>A0A0F9NP41</accession>
<proteinExistence type="predicted"/>
<name>A0A0F9NP41_9ZZZZ</name>
<comment type="caution">
    <text evidence="1">The sequence shown here is derived from an EMBL/GenBank/DDBJ whole genome shotgun (WGS) entry which is preliminary data.</text>
</comment>
<evidence type="ECO:0000313" key="1">
    <source>
        <dbReference type="EMBL" id="KKM83057.1"/>
    </source>
</evidence>
<protein>
    <submittedName>
        <fullName evidence="1">Uncharacterized protein</fullName>
    </submittedName>
</protein>
<feature type="non-terminal residue" evidence="1">
    <location>
        <position position="1"/>
    </location>
</feature>
<dbReference type="EMBL" id="LAZR01007769">
    <property type="protein sequence ID" value="KKM83057.1"/>
    <property type="molecule type" value="Genomic_DNA"/>
</dbReference>
<organism evidence="1">
    <name type="scientific">marine sediment metagenome</name>
    <dbReference type="NCBI Taxonomy" id="412755"/>
    <lineage>
        <taxon>unclassified sequences</taxon>
        <taxon>metagenomes</taxon>
        <taxon>ecological metagenomes</taxon>
    </lineage>
</organism>
<dbReference type="AlphaFoldDB" id="A0A0F9NP41"/>